<accession>A0A7J7HJU1</accession>
<evidence type="ECO:0000313" key="2">
    <source>
        <dbReference type="EMBL" id="KAF5952989.1"/>
    </source>
</evidence>
<reference evidence="2 3" key="2">
    <citation type="submission" date="2020-07" db="EMBL/GenBank/DDBJ databases">
        <title>Genome assembly of wild tea tree DASZ reveals pedigree and selection history of tea varieties.</title>
        <authorList>
            <person name="Zhang W."/>
        </authorList>
    </citation>
    <scope>NUCLEOTIDE SEQUENCE [LARGE SCALE GENOMIC DNA]</scope>
    <source>
        <strain evidence="3">cv. G240</strain>
        <tissue evidence="2">Leaf</tissue>
    </source>
</reference>
<organism evidence="2 3">
    <name type="scientific">Camellia sinensis</name>
    <name type="common">Tea plant</name>
    <name type="synonym">Thea sinensis</name>
    <dbReference type="NCBI Taxonomy" id="4442"/>
    <lineage>
        <taxon>Eukaryota</taxon>
        <taxon>Viridiplantae</taxon>
        <taxon>Streptophyta</taxon>
        <taxon>Embryophyta</taxon>
        <taxon>Tracheophyta</taxon>
        <taxon>Spermatophyta</taxon>
        <taxon>Magnoliopsida</taxon>
        <taxon>eudicotyledons</taxon>
        <taxon>Gunneridae</taxon>
        <taxon>Pentapetalae</taxon>
        <taxon>asterids</taxon>
        <taxon>Ericales</taxon>
        <taxon>Theaceae</taxon>
        <taxon>Camellia</taxon>
    </lineage>
</organism>
<feature type="compositionally biased region" description="Basic and acidic residues" evidence="1">
    <location>
        <begin position="1"/>
        <end position="12"/>
    </location>
</feature>
<name>A0A7J7HJU1_CAMSI</name>
<protein>
    <submittedName>
        <fullName evidence="2">Uncharacterized protein</fullName>
    </submittedName>
</protein>
<reference evidence="3" key="1">
    <citation type="journal article" date="2020" name="Nat. Commun.">
        <title>Genome assembly of wild tea tree DASZ reveals pedigree and selection history of tea varieties.</title>
        <authorList>
            <person name="Zhang W."/>
            <person name="Zhang Y."/>
            <person name="Qiu H."/>
            <person name="Guo Y."/>
            <person name="Wan H."/>
            <person name="Zhang X."/>
            <person name="Scossa F."/>
            <person name="Alseekh S."/>
            <person name="Zhang Q."/>
            <person name="Wang P."/>
            <person name="Xu L."/>
            <person name="Schmidt M.H."/>
            <person name="Jia X."/>
            <person name="Li D."/>
            <person name="Zhu A."/>
            <person name="Guo F."/>
            <person name="Chen W."/>
            <person name="Ni D."/>
            <person name="Usadel B."/>
            <person name="Fernie A.R."/>
            <person name="Wen W."/>
        </authorList>
    </citation>
    <scope>NUCLEOTIDE SEQUENCE [LARGE SCALE GENOMIC DNA]</scope>
    <source>
        <strain evidence="3">cv. G240</strain>
    </source>
</reference>
<proteinExistence type="predicted"/>
<feature type="region of interest" description="Disordered" evidence="1">
    <location>
        <begin position="27"/>
        <end position="60"/>
    </location>
</feature>
<dbReference type="AlphaFoldDB" id="A0A7J7HJU1"/>
<sequence length="60" mass="6764">MELMDKLKLGNEEEHENEVGFSQLVRKKSWDRRKGDYDEGTQVGRPVGQPAGRLVGPPPT</sequence>
<evidence type="ECO:0000256" key="1">
    <source>
        <dbReference type="SAM" id="MobiDB-lite"/>
    </source>
</evidence>
<feature type="region of interest" description="Disordered" evidence="1">
    <location>
        <begin position="1"/>
        <end position="20"/>
    </location>
</feature>
<comment type="caution">
    <text evidence="2">The sequence shown here is derived from an EMBL/GenBank/DDBJ whole genome shotgun (WGS) entry which is preliminary data.</text>
</comment>
<dbReference type="Proteomes" id="UP000593564">
    <property type="component" value="Unassembled WGS sequence"/>
</dbReference>
<keyword evidence="3" id="KW-1185">Reference proteome</keyword>
<evidence type="ECO:0000313" key="3">
    <source>
        <dbReference type="Proteomes" id="UP000593564"/>
    </source>
</evidence>
<gene>
    <name evidence="2" type="ORF">HYC85_010933</name>
</gene>
<dbReference type="EMBL" id="JACBKZ010000004">
    <property type="protein sequence ID" value="KAF5952989.1"/>
    <property type="molecule type" value="Genomic_DNA"/>
</dbReference>